<dbReference type="GO" id="GO:0031519">
    <property type="term" value="C:PcG protein complex"/>
    <property type="evidence" value="ECO:0007669"/>
    <property type="project" value="TreeGrafter"/>
</dbReference>
<keyword evidence="2" id="KW-0677">Repeat</keyword>
<dbReference type="EMBL" id="CATQJL010000001">
    <property type="protein sequence ID" value="CAJ0590153.1"/>
    <property type="molecule type" value="Genomic_DNA"/>
</dbReference>
<dbReference type="GO" id="GO:0008270">
    <property type="term" value="F:zinc ion binding"/>
    <property type="evidence" value="ECO:0007669"/>
    <property type="project" value="UniProtKB-KW"/>
</dbReference>
<evidence type="ECO:0000313" key="9">
    <source>
        <dbReference type="Proteomes" id="UP001176961"/>
    </source>
</evidence>
<evidence type="ECO:0000256" key="1">
    <source>
        <dbReference type="ARBA" id="ARBA00022723"/>
    </source>
</evidence>
<dbReference type="PANTHER" id="PTHR14003:SF19">
    <property type="entry name" value="YY2 TRANSCRIPTION FACTOR"/>
    <property type="match status" value="1"/>
</dbReference>
<dbReference type="Gene3D" id="3.30.160.60">
    <property type="entry name" value="Classic Zinc Finger"/>
    <property type="match status" value="3"/>
</dbReference>
<evidence type="ECO:0000256" key="6">
    <source>
        <dbReference type="SAM" id="MobiDB-lite"/>
    </source>
</evidence>
<evidence type="ECO:0000256" key="4">
    <source>
        <dbReference type="ARBA" id="ARBA00022833"/>
    </source>
</evidence>
<dbReference type="PROSITE" id="PS00028">
    <property type="entry name" value="ZINC_FINGER_C2H2_1"/>
    <property type="match status" value="3"/>
</dbReference>
<feature type="domain" description="C2H2-type" evidence="7">
    <location>
        <begin position="319"/>
        <end position="348"/>
    </location>
</feature>
<feature type="region of interest" description="Disordered" evidence="6">
    <location>
        <begin position="158"/>
        <end position="222"/>
    </location>
</feature>
<dbReference type="GO" id="GO:0005667">
    <property type="term" value="C:transcription regulator complex"/>
    <property type="evidence" value="ECO:0007669"/>
    <property type="project" value="TreeGrafter"/>
</dbReference>
<feature type="domain" description="C2H2-type" evidence="7">
    <location>
        <begin position="349"/>
        <end position="376"/>
    </location>
</feature>
<dbReference type="PROSITE" id="PS50157">
    <property type="entry name" value="ZINC_FINGER_C2H2_2"/>
    <property type="match status" value="4"/>
</dbReference>
<organism evidence="8 9">
    <name type="scientific">Cylicocyclus nassatus</name>
    <name type="common">Nematode worm</name>
    <dbReference type="NCBI Taxonomy" id="53992"/>
    <lineage>
        <taxon>Eukaryota</taxon>
        <taxon>Metazoa</taxon>
        <taxon>Ecdysozoa</taxon>
        <taxon>Nematoda</taxon>
        <taxon>Chromadorea</taxon>
        <taxon>Rhabditida</taxon>
        <taxon>Rhabditina</taxon>
        <taxon>Rhabditomorpha</taxon>
        <taxon>Strongyloidea</taxon>
        <taxon>Strongylidae</taxon>
        <taxon>Cylicocyclus</taxon>
    </lineage>
</organism>
<dbReference type="PANTHER" id="PTHR14003">
    <property type="entry name" value="TRANSCRIPTIONAL REPRESSOR PROTEIN YY"/>
    <property type="match status" value="1"/>
</dbReference>
<feature type="domain" description="C2H2-type" evidence="7">
    <location>
        <begin position="262"/>
        <end position="291"/>
    </location>
</feature>
<dbReference type="SMART" id="SM00355">
    <property type="entry name" value="ZnF_C2H2"/>
    <property type="match status" value="4"/>
</dbReference>
<dbReference type="AlphaFoldDB" id="A0AA36GGI0"/>
<dbReference type="GO" id="GO:0000978">
    <property type="term" value="F:RNA polymerase II cis-regulatory region sequence-specific DNA binding"/>
    <property type="evidence" value="ECO:0007669"/>
    <property type="project" value="TreeGrafter"/>
</dbReference>
<keyword evidence="4" id="KW-0862">Zinc</keyword>
<keyword evidence="1" id="KW-0479">Metal-binding</keyword>
<evidence type="ECO:0000259" key="7">
    <source>
        <dbReference type="PROSITE" id="PS50157"/>
    </source>
</evidence>
<dbReference type="FunFam" id="3.30.160.60:FF:000125">
    <property type="entry name" value="Putative zinc finger protein 143"/>
    <property type="match status" value="1"/>
</dbReference>
<feature type="compositionally biased region" description="Low complexity" evidence="6">
    <location>
        <begin position="177"/>
        <end position="188"/>
    </location>
</feature>
<protein>
    <recommendedName>
        <fullName evidence="7">C2H2-type domain-containing protein</fullName>
    </recommendedName>
</protein>
<keyword evidence="3 5" id="KW-0863">Zinc-finger</keyword>
<dbReference type="FunFam" id="3.30.160.60:FF:000303">
    <property type="entry name" value="Zinc finger protein 41"/>
    <property type="match status" value="1"/>
</dbReference>
<evidence type="ECO:0000256" key="2">
    <source>
        <dbReference type="ARBA" id="ARBA00022737"/>
    </source>
</evidence>
<sequence>MYSSEPYSASDIASILPPYEIEPSGILVAGEEVVYSCEKKSSEPRIVTRNYSVSVDDDETCRTDRLSSKISLNVSVIRKIRSSSPNTSPWFPKKVVVSTGKRRIETMAWAHSSGNQLSRPSPTRAAFLDDDSRNNLSLAQVNESTVLDDLDITPCTSSKDCDPSLSSVNAPWYTPRSSSMPSTSSESSEGFQIDSEVSKGDSNSLCRSGQAGDGVVRAEADEPPTEARKFAVEVQHFSVPLKVYPGSSGTKSASLQRTQSEFPCPVEGCSSILRTRTALRKHSLVHAERKFSCNVCGKSFAERTKLNRHMLTHTGQRAFKCDYEGCDKAFSLEANLKSHIKTHTGEKSYKCQFCNHAFTHPYNLRVHISRRHKGQI</sequence>
<evidence type="ECO:0000313" key="8">
    <source>
        <dbReference type="EMBL" id="CAJ0590153.1"/>
    </source>
</evidence>
<dbReference type="Pfam" id="PF00096">
    <property type="entry name" value="zf-C2H2"/>
    <property type="match status" value="3"/>
</dbReference>
<dbReference type="InterPro" id="IPR013087">
    <property type="entry name" value="Znf_C2H2_type"/>
</dbReference>
<dbReference type="GO" id="GO:0000981">
    <property type="term" value="F:DNA-binding transcription factor activity, RNA polymerase II-specific"/>
    <property type="evidence" value="ECO:0007669"/>
    <property type="project" value="TreeGrafter"/>
</dbReference>
<feature type="domain" description="C2H2-type" evidence="7">
    <location>
        <begin position="291"/>
        <end position="318"/>
    </location>
</feature>
<proteinExistence type="predicted"/>
<name>A0AA36GGI0_CYLNA</name>
<keyword evidence="9" id="KW-1185">Reference proteome</keyword>
<comment type="caution">
    <text evidence="8">The sequence shown here is derived from an EMBL/GenBank/DDBJ whole genome shotgun (WGS) entry which is preliminary data.</text>
</comment>
<evidence type="ECO:0000256" key="5">
    <source>
        <dbReference type="PROSITE-ProRule" id="PRU00042"/>
    </source>
</evidence>
<dbReference type="SUPFAM" id="SSF57667">
    <property type="entry name" value="beta-beta-alpha zinc fingers"/>
    <property type="match status" value="2"/>
</dbReference>
<dbReference type="Proteomes" id="UP001176961">
    <property type="component" value="Unassembled WGS sequence"/>
</dbReference>
<dbReference type="GO" id="GO:0000785">
    <property type="term" value="C:chromatin"/>
    <property type="evidence" value="ECO:0007669"/>
    <property type="project" value="TreeGrafter"/>
</dbReference>
<evidence type="ECO:0000256" key="3">
    <source>
        <dbReference type="ARBA" id="ARBA00022771"/>
    </source>
</evidence>
<feature type="compositionally biased region" description="Polar residues" evidence="6">
    <location>
        <begin position="158"/>
        <end position="169"/>
    </location>
</feature>
<reference evidence="8" key="1">
    <citation type="submission" date="2023-07" db="EMBL/GenBank/DDBJ databases">
        <authorList>
            <consortium name="CYATHOMIX"/>
        </authorList>
    </citation>
    <scope>NUCLEOTIDE SEQUENCE</scope>
    <source>
        <strain evidence="8">N/A</strain>
    </source>
</reference>
<dbReference type="InterPro" id="IPR036236">
    <property type="entry name" value="Znf_C2H2_sf"/>
</dbReference>
<accession>A0AA36GGI0</accession>
<gene>
    <name evidence="8" type="ORF">CYNAS_LOCUS2136</name>
</gene>